<keyword evidence="2" id="KW-1133">Transmembrane helix</keyword>
<feature type="transmembrane region" description="Helical" evidence="2">
    <location>
        <begin position="107"/>
        <end position="130"/>
    </location>
</feature>
<feature type="region of interest" description="Disordered" evidence="1">
    <location>
        <begin position="1"/>
        <end position="40"/>
    </location>
</feature>
<evidence type="ECO:0000313" key="4">
    <source>
        <dbReference type="EMBL" id="TNY23150.1"/>
    </source>
</evidence>
<name>A0A5C5G1Z3_9BASI</name>
<keyword evidence="2" id="KW-0812">Transmembrane</keyword>
<dbReference type="Pfam" id="PF03407">
    <property type="entry name" value="Nucleotid_trans"/>
    <property type="match status" value="1"/>
</dbReference>
<evidence type="ECO:0000259" key="3">
    <source>
        <dbReference type="Pfam" id="PF03407"/>
    </source>
</evidence>
<proteinExistence type="predicted"/>
<reference evidence="4 5" key="1">
    <citation type="submission" date="2019-03" db="EMBL/GenBank/DDBJ databases">
        <title>Rhodosporidium diobovatum UCD-FST 08-225 genome sequencing, assembly, and annotation.</title>
        <authorList>
            <person name="Fakankun I.U."/>
            <person name="Fristensky B."/>
            <person name="Levin D.B."/>
        </authorList>
    </citation>
    <scope>NUCLEOTIDE SEQUENCE [LARGE SCALE GENOMIC DNA]</scope>
    <source>
        <strain evidence="4 5">UCD-FST 08-225</strain>
    </source>
</reference>
<evidence type="ECO:0000256" key="1">
    <source>
        <dbReference type="SAM" id="MobiDB-lite"/>
    </source>
</evidence>
<feature type="compositionally biased region" description="Low complexity" evidence="1">
    <location>
        <begin position="20"/>
        <end position="32"/>
    </location>
</feature>
<keyword evidence="2" id="KW-0472">Membrane</keyword>
<dbReference type="AlphaFoldDB" id="A0A5C5G1Z3"/>
<dbReference type="Proteomes" id="UP000311382">
    <property type="component" value="Unassembled WGS sequence"/>
</dbReference>
<dbReference type="EMBL" id="SOZI01000015">
    <property type="protein sequence ID" value="TNY23150.1"/>
    <property type="molecule type" value="Genomic_DNA"/>
</dbReference>
<organism evidence="4 5">
    <name type="scientific">Rhodotorula diobovata</name>
    <dbReference type="NCBI Taxonomy" id="5288"/>
    <lineage>
        <taxon>Eukaryota</taxon>
        <taxon>Fungi</taxon>
        <taxon>Dikarya</taxon>
        <taxon>Basidiomycota</taxon>
        <taxon>Pucciniomycotina</taxon>
        <taxon>Microbotryomycetes</taxon>
        <taxon>Sporidiobolales</taxon>
        <taxon>Sporidiobolaceae</taxon>
        <taxon>Rhodotorula</taxon>
    </lineage>
</organism>
<protein>
    <recommendedName>
        <fullName evidence="3">Nucleotide-diphospho-sugar transferase domain-containing protein</fullName>
    </recommendedName>
</protein>
<feature type="compositionally biased region" description="Pro residues" evidence="1">
    <location>
        <begin position="1"/>
        <end position="11"/>
    </location>
</feature>
<evidence type="ECO:0000256" key="2">
    <source>
        <dbReference type="SAM" id="Phobius"/>
    </source>
</evidence>
<comment type="caution">
    <text evidence="4">The sequence shown here is derived from an EMBL/GenBank/DDBJ whole genome shotgun (WGS) entry which is preliminary data.</text>
</comment>
<dbReference type="InterPro" id="IPR005069">
    <property type="entry name" value="Nucl-diP-sugar_transferase"/>
</dbReference>
<feature type="domain" description="Nucleotide-diphospho-sugar transferase" evidence="3">
    <location>
        <begin position="337"/>
        <end position="493"/>
    </location>
</feature>
<evidence type="ECO:0000313" key="5">
    <source>
        <dbReference type="Proteomes" id="UP000311382"/>
    </source>
</evidence>
<gene>
    <name evidence="4" type="ORF">DMC30DRAFT_390479</name>
</gene>
<accession>A0A5C5G1Z3</accession>
<sequence length="566" mass="62566">MLERPAAPPDPGTYALSTLDGSHGSSSHDAASPQRRPVALDADVEDALLGESRLDDEVDGDDGWAAERPPLKRDWLEEDGVFARTATRFPLLHSIASWRPDSRRARALLLLAAVSTMLLAVLSATAAAGYAPHLAEGLKSGGWRDTLSSAVAGVTSWSLWGDAGAEPWTRPMRAERDETVSFAEYLANISFVPFPVPAATAFVDANATSPLPHPSYPTTTDRNVVILTVCDVNYVHAVRVWALRARELGMPDDNVVILCMDEACLDAAEAHGLRAYGGFRKEVFEHKVPQVGLGQEPPNLPPLEAPSEEDADIPLDSEARASERRDSPPSAPHEHVKRGNERGFLFQYVKFRALYEINAAGFASLFFEADTALTKNPFDWMRPLVPDSYAAALEVAPEVLSVDERRRLPSPFALPRSSAIESAAEVRARSALVDPEGLDPGWDIQFTQDGWHLANFGWFLMRPTRATALFWRDTLRLYVARGGWDQEVVTNSIKGLGWTEKWIGPGWWEPGGALGENQTLPERPQKMEEKNQMEQWHFVDRLEGLKEGEHLRVAMLPLKKVRPLPQ</sequence>
<keyword evidence="5" id="KW-1185">Reference proteome</keyword>
<dbReference type="OrthoDB" id="2521313at2759"/>
<feature type="region of interest" description="Disordered" evidence="1">
    <location>
        <begin position="290"/>
        <end position="311"/>
    </location>
</feature>